<accession>A0AC34QH74</accession>
<dbReference type="WBParaSite" id="JU765_v2.g16322.t1">
    <property type="protein sequence ID" value="JU765_v2.g16322.t1"/>
    <property type="gene ID" value="JU765_v2.g16322"/>
</dbReference>
<sequence>MSIDLTRNFFRLLLHFRRQDLENFANEHDQLFAVAKQSNDHSTVTSHYYSVMSAVIDEYFNGNFHFVPPEKDGLTLEEALRLLHQRIGKCLELGPGKKCIDIGCGIGGVIHDLEETGADITGITIAPNEVEIGNKNFKQLGIYPRCQLVEGDCHHMSFEDSSIDAAYAIYALKYFVNLDPIMTEVSRVLKRKGLFVVYDLIKTDKYDETNKEHREIVEGLEYACGMPSLHYREEMIRKADAAGLKLVNNIDLGEQLGQPFYYCFTSSRLFMWLVQSPVISTLVKIGQYLGLLPKGFHRFNTTFLAGTVDKIVRGGQLGILSGAEILLFEKQ</sequence>
<dbReference type="Proteomes" id="UP000887576">
    <property type="component" value="Unplaced"/>
</dbReference>
<evidence type="ECO:0000313" key="1">
    <source>
        <dbReference type="Proteomes" id="UP000887576"/>
    </source>
</evidence>
<protein>
    <submittedName>
        <fullName evidence="2">SAM-dependent methyltransferase Erg6/SMT-type domain-containing protein</fullName>
    </submittedName>
</protein>
<reference evidence="2" key="1">
    <citation type="submission" date="2022-11" db="UniProtKB">
        <authorList>
            <consortium name="WormBaseParasite"/>
        </authorList>
    </citation>
    <scope>IDENTIFICATION</scope>
</reference>
<name>A0AC34QH74_9BILA</name>
<proteinExistence type="predicted"/>
<organism evidence="1 2">
    <name type="scientific">Panagrolaimus sp. JU765</name>
    <dbReference type="NCBI Taxonomy" id="591449"/>
    <lineage>
        <taxon>Eukaryota</taxon>
        <taxon>Metazoa</taxon>
        <taxon>Ecdysozoa</taxon>
        <taxon>Nematoda</taxon>
        <taxon>Chromadorea</taxon>
        <taxon>Rhabditida</taxon>
        <taxon>Tylenchina</taxon>
        <taxon>Panagrolaimomorpha</taxon>
        <taxon>Panagrolaimoidea</taxon>
        <taxon>Panagrolaimidae</taxon>
        <taxon>Panagrolaimus</taxon>
    </lineage>
</organism>
<evidence type="ECO:0000313" key="2">
    <source>
        <dbReference type="WBParaSite" id="JU765_v2.g16322.t1"/>
    </source>
</evidence>